<keyword evidence="5 12" id="KW-0288">FMN</keyword>
<dbReference type="AlphaFoldDB" id="A0A5C1QBN0"/>
<dbReference type="Gene3D" id="1.10.1200.80">
    <property type="entry name" value="Putative flavin oxidoreducatase, domain 2"/>
    <property type="match status" value="1"/>
</dbReference>
<dbReference type="InterPro" id="IPR035587">
    <property type="entry name" value="DUS-like_FMN-bd"/>
</dbReference>
<accession>A0A5C1QBN0</accession>
<feature type="binding site" evidence="14">
    <location>
        <begin position="227"/>
        <end position="228"/>
    </location>
    <ligand>
        <name>FMN</name>
        <dbReference type="ChEBI" id="CHEBI:58210"/>
    </ligand>
</feature>
<dbReference type="EC" id="1.3.1.-" evidence="12"/>
<evidence type="ECO:0000256" key="3">
    <source>
        <dbReference type="ARBA" id="ARBA00022555"/>
    </source>
</evidence>
<evidence type="ECO:0000256" key="12">
    <source>
        <dbReference type="PIRNR" id="PIRNR006621"/>
    </source>
</evidence>
<feature type="binding site" evidence="14">
    <location>
        <position position="73"/>
    </location>
    <ligand>
        <name>FMN</name>
        <dbReference type="ChEBI" id="CHEBI:58210"/>
    </ligand>
</feature>
<feature type="binding site" evidence="14">
    <location>
        <position position="142"/>
    </location>
    <ligand>
        <name>FMN</name>
        <dbReference type="ChEBI" id="CHEBI:58210"/>
    </ligand>
</feature>
<proteinExistence type="inferred from homology"/>
<dbReference type="InterPro" id="IPR001269">
    <property type="entry name" value="DUS_fam"/>
</dbReference>
<keyword evidence="4 12" id="KW-0285">Flavoprotein</keyword>
<reference evidence="16 17" key="1">
    <citation type="submission" date="2019-02" db="EMBL/GenBank/DDBJ databases">
        <authorList>
            <person name="Fomenkov A."/>
            <person name="Dubinina G."/>
            <person name="Grabovich M."/>
            <person name="Vincze T."/>
            <person name="Roberts R.J."/>
        </authorList>
    </citation>
    <scope>NUCLEOTIDE SEQUENCE [LARGE SCALE GENOMIC DNA]</scope>
    <source>
        <strain evidence="16 17">P</strain>
    </source>
</reference>
<keyword evidence="3" id="KW-0820">tRNA-binding</keyword>
<keyword evidence="14" id="KW-0547">Nucleotide-binding</keyword>
<evidence type="ECO:0000256" key="14">
    <source>
        <dbReference type="PIRSR" id="PIRSR006621-2"/>
    </source>
</evidence>
<dbReference type="CDD" id="cd02801">
    <property type="entry name" value="DUS_like_FMN"/>
    <property type="match status" value="1"/>
</dbReference>
<comment type="catalytic activity">
    <reaction evidence="10">
        <text>a 5,6-dihydrouridine in tRNA + NADP(+) = a uridine in tRNA + NADPH + H(+)</text>
        <dbReference type="Rhea" id="RHEA:23624"/>
        <dbReference type="Rhea" id="RHEA-COMP:13339"/>
        <dbReference type="Rhea" id="RHEA-COMP:13887"/>
        <dbReference type="ChEBI" id="CHEBI:15378"/>
        <dbReference type="ChEBI" id="CHEBI:57783"/>
        <dbReference type="ChEBI" id="CHEBI:58349"/>
        <dbReference type="ChEBI" id="CHEBI:65315"/>
        <dbReference type="ChEBI" id="CHEBI:74443"/>
    </reaction>
</comment>
<comment type="cofactor">
    <cofactor evidence="1 12 14">
        <name>FMN</name>
        <dbReference type="ChEBI" id="CHEBI:58210"/>
    </cofactor>
</comment>
<evidence type="ECO:0000256" key="11">
    <source>
        <dbReference type="ARBA" id="ARBA00048802"/>
    </source>
</evidence>
<dbReference type="GO" id="GO:0017150">
    <property type="term" value="F:tRNA dihydrouridine synthase activity"/>
    <property type="evidence" value="ECO:0007669"/>
    <property type="project" value="InterPro"/>
</dbReference>
<comment type="function">
    <text evidence="2 12">Catalyzes the synthesis of 5,6-dihydrouridine (D), a modified base found in the D-loop of most tRNAs, via the reduction of the C5-C6 double bond in target uridines.</text>
</comment>
<evidence type="ECO:0000256" key="7">
    <source>
        <dbReference type="ARBA" id="ARBA00022857"/>
    </source>
</evidence>
<feature type="binding site" evidence="14">
    <location>
        <position position="172"/>
    </location>
    <ligand>
        <name>FMN</name>
        <dbReference type="ChEBI" id="CHEBI:58210"/>
    </ligand>
</feature>
<dbReference type="PANTHER" id="PTHR45846">
    <property type="entry name" value="TRNA-DIHYDROURIDINE(47) SYNTHASE [NAD(P)(+)]-LIKE"/>
    <property type="match status" value="1"/>
</dbReference>
<keyword evidence="6 12" id="KW-0819">tRNA processing</keyword>
<dbReference type="GO" id="GO:0050660">
    <property type="term" value="F:flavin adenine dinucleotide binding"/>
    <property type="evidence" value="ECO:0007669"/>
    <property type="project" value="InterPro"/>
</dbReference>
<evidence type="ECO:0000256" key="10">
    <source>
        <dbReference type="ARBA" id="ARBA00048205"/>
    </source>
</evidence>
<keyword evidence="17" id="KW-1185">Reference proteome</keyword>
<dbReference type="PANTHER" id="PTHR45846:SF1">
    <property type="entry name" value="TRNA-DIHYDROURIDINE(47) SYNTHASE [NAD(P)(+)]-LIKE"/>
    <property type="match status" value="1"/>
</dbReference>
<protein>
    <recommendedName>
        <fullName evidence="12">tRNA-dihydrouridine synthase</fullName>
        <ecNumber evidence="12">1.3.1.-</ecNumber>
    </recommendedName>
</protein>
<sequence>MQKIKVKDLELEGNIFLAPTAGYSDRPFRQICTDFGSVLNFSEMVSCEAIIRDNPKTLQLMEPANNEKHTAIQIFTGNPDSAAKSIKSVLKFNPSIIDLNCGCPVPKILKSGSGSDLMKTPKKINEIVRAICNETDIPVSIKIRSGFTHESINFLECANEGILGGASMVSLHPRTRSQGYSGFANWDYIKELKSMVDVPVIGSGDLYTPYDAKRMLEETNCDGVMFARGIFGNPFLFAQTIELLTTGEIKTQPTLTDKMEIAFKHLKLSVEFYGEDVALKEIKKHLCSYTKGFPGAKETRDKLVRCSTLEEYETVFQSLL</sequence>
<evidence type="ECO:0000256" key="8">
    <source>
        <dbReference type="ARBA" id="ARBA00022884"/>
    </source>
</evidence>
<dbReference type="InterPro" id="IPR013785">
    <property type="entry name" value="Aldolase_TIM"/>
</dbReference>
<dbReference type="SUPFAM" id="SSF51395">
    <property type="entry name" value="FMN-linked oxidoreductases"/>
    <property type="match status" value="1"/>
</dbReference>
<dbReference type="GO" id="GO:0000049">
    <property type="term" value="F:tRNA binding"/>
    <property type="evidence" value="ECO:0007669"/>
    <property type="project" value="UniProtKB-KW"/>
</dbReference>
<keyword evidence="8" id="KW-0694">RNA-binding</keyword>
<organism evidence="16 17">
    <name type="scientific">Thiospirochaeta perfilievii</name>
    <dbReference type="NCBI Taxonomy" id="252967"/>
    <lineage>
        <taxon>Bacteria</taxon>
        <taxon>Pseudomonadati</taxon>
        <taxon>Spirochaetota</taxon>
        <taxon>Spirochaetia</taxon>
        <taxon>Spirochaetales</taxon>
        <taxon>Spirochaetaceae</taxon>
        <taxon>Thiospirochaeta</taxon>
    </lineage>
</organism>
<reference evidence="16 17" key="2">
    <citation type="submission" date="2019-09" db="EMBL/GenBank/DDBJ databases">
        <title>Complete Genome Sequence and Methylome Analysis of free living Spirochaetas.</title>
        <authorList>
            <person name="Leshcheva N."/>
            <person name="Mikheeva N."/>
        </authorList>
    </citation>
    <scope>NUCLEOTIDE SEQUENCE [LARGE SCALE GENOMIC DNA]</scope>
    <source>
        <strain evidence="16 17">P</strain>
    </source>
</reference>
<feature type="active site" description="Proton donor" evidence="13">
    <location>
        <position position="103"/>
    </location>
</feature>
<dbReference type="NCBIfam" id="TIGR00737">
    <property type="entry name" value="nifR3_yhdG"/>
    <property type="match status" value="1"/>
</dbReference>
<dbReference type="InterPro" id="IPR004652">
    <property type="entry name" value="DusB-like"/>
</dbReference>
<evidence type="ECO:0000256" key="2">
    <source>
        <dbReference type="ARBA" id="ARBA00002790"/>
    </source>
</evidence>
<dbReference type="PIRSF" id="PIRSF006621">
    <property type="entry name" value="Dus"/>
    <property type="match status" value="1"/>
</dbReference>
<evidence type="ECO:0000256" key="6">
    <source>
        <dbReference type="ARBA" id="ARBA00022694"/>
    </source>
</evidence>
<evidence type="ECO:0000256" key="4">
    <source>
        <dbReference type="ARBA" id="ARBA00022630"/>
    </source>
</evidence>
<gene>
    <name evidence="16" type="primary">dusB</name>
    <name evidence="16" type="ORF">EW093_02440</name>
</gene>
<evidence type="ECO:0000256" key="9">
    <source>
        <dbReference type="ARBA" id="ARBA00023002"/>
    </source>
</evidence>
<dbReference type="PROSITE" id="PS01136">
    <property type="entry name" value="UPF0034"/>
    <property type="match status" value="1"/>
</dbReference>
<comment type="similarity">
    <text evidence="12">Belongs to the dus family.</text>
</comment>
<evidence type="ECO:0000256" key="13">
    <source>
        <dbReference type="PIRSR" id="PIRSR006621-1"/>
    </source>
</evidence>
<dbReference type="EMBL" id="CP035807">
    <property type="protein sequence ID" value="QEN03602.1"/>
    <property type="molecule type" value="Genomic_DNA"/>
</dbReference>
<evidence type="ECO:0000313" key="17">
    <source>
        <dbReference type="Proteomes" id="UP000323824"/>
    </source>
</evidence>
<dbReference type="Proteomes" id="UP000323824">
    <property type="component" value="Chromosome"/>
</dbReference>
<keyword evidence="9 12" id="KW-0560">Oxidoreductase</keyword>
<keyword evidence="7" id="KW-0521">NADP</keyword>
<feature type="domain" description="DUS-like FMN-binding" evidence="15">
    <location>
        <begin position="17"/>
        <end position="313"/>
    </location>
</feature>
<dbReference type="KEGG" id="sper:EW093_02440"/>
<comment type="catalytic activity">
    <reaction evidence="11">
        <text>a 5,6-dihydrouridine in tRNA + NAD(+) = a uridine in tRNA + NADH + H(+)</text>
        <dbReference type="Rhea" id="RHEA:54452"/>
        <dbReference type="Rhea" id="RHEA-COMP:13339"/>
        <dbReference type="Rhea" id="RHEA-COMP:13887"/>
        <dbReference type="ChEBI" id="CHEBI:15378"/>
        <dbReference type="ChEBI" id="CHEBI:57540"/>
        <dbReference type="ChEBI" id="CHEBI:57945"/>
        <dbReference type="ChEBI" id="CHEBI:65315"/>
        <dbReference type="ChEBI" id="CHEBI:74443"/>
    </reaction>
</comment>
<dbReference type="OrthoDB" id="9764501at2"/>
<evidence type="ECO:0000256" key="5">
    <source>
        <dbReference type="ARBA" id="ARBA00022643"/>
    </source>
</evidence>
<dbReference type="Gene3D" id="3.20.20.70">
    <property type="entry name" value="Aldolase class I"/>
    <property type="match status" value="1"/>
</dbReference>
<evidence type="ECO:0000256" key="1">
    <source>
        <dbReference type="ARBA" id="ARBA00001917"/>
    </source>
</evidence>
<dbReference type="InterPro" id="IPR024036">
    <property type="entry name" value="tRNA-dHydroUridine_Synthase_C"/>
</dbReference>
<dbReference type="InterPro" id="IPR018517">
    <property type="entry name" value="tRNA_hU_synthase_CS"/>
</dbReference>
<dbReference type="Pfam" id="PF01207">
    <property type="entry name" value="Dus"/>
    <property type="match status" value="1"/>
</dbReference>
<evidence type="ECO:0000259" key="15">
    <source>
        <dbReference type="Pfam" id="PF01207"/>
    </source>
</evidence>
<name>A0A5C1QBN0_9SPIO</name>
<evidence type="ECO:0000313" key="16">
    <source>
        <dbReference type="EMBL" id="QEN03602.1"/>
    </source>
</evidence>